<feature type="transmembrane region" description="Helical" evidence="1">
    <location>
        <begin position="235"/>
        <end position="258"/>
    </location>
</feature>
<name>A0A7X9S0Z4_9BACT</name>
<sequence>MKKIFIEEENVIIQNMILSRSKKIPLNTLIYYSQYKEKRKNGVLVNEYTLFFPKDIVTVDRDVDHIGKVIRFLKDKKKDKQAYKRHNIGLSKSLKKLGYISIIISFFSFVHYLQLTDLQGTETSSLQGYLQEDIYFKSNGKSYQCFLLLKEYPNVRFNLNKKIYYEIPDKFRIKNNFIGIDIAKNDYTSKISKKSKSMISEYLSLDLSEINVISIEINNSQYSLYNSDEELENNIYYSSMAFFHFILVSILTLIPFPLKW</sequence>
<reference evidence="2 3" key="1">
    <citation type="submission" date="2020-04" db="EMBL/GenBank/DDBJ databases">
        <title>Flammeovirga sp. SR4, a novel species isolated from seawater.</title>
        <authorList>
            <person name="Wang X."/>
        </authorList>
    </citation>
    <scope>NUCLEOTIDE SEQUENCE [LARGE SCALE GENOMIC DNA]</scope>
    <source>
        <strain evidence="2 3">ATCC 23126</strain>
    </source>
</reference>
<evidence type="ECO:0000313" key="2">
    <source>
        <dbReference type="EMBL" id="NME72157.1"/>
    </source>
</evidence>
<dbReference type="EMBL" id="JABANE010000138">
    <property type="protein sequence ID" value="NME72157.1"/>
    <property type="molecule type" value="Genomic_DNA"/>
</dbReference>
<keyword evidence="1" id="KW-0812">Transmembrane</keyword>
<accession>A0A7X9S0Z4</accession>
<dbReference type="AlphaFoldDB" id="A0A7X9S0Z4"/>
<organism evidence="2 3">
    <name type="scientific">Flammeovirga aprica JL-4</name>
    <dbReference type="NCBI Taxonomy" id="694437"/>
    <lineage>
        <taxon>Bacteria</taxon>
        <taxon>Pseudomonadati</taxon>
        <taxon>Bacteroidota</taxon>
        <taxon>Cytophagia</taxon>
        <taxon>Cytophagales</taxon>
        <taxon>Flammeovirgaceae</taxon>
        <taxon>Flammeovirga</taxon>
    </lineage>
</organism>
<keyword evidence="3" id="KW-1185">Reference proteome</keyword>
<gene>
    <name evidence="2" type="ORF">HHU12_29620</name>
</gene>
<evidence type="ECO:0000313" key="3">
    <source>
        <dbReference type="Proteomes" id="UP000576082"/>
    </source>
</evidence>
<evidence type="ECO:0000256" key="1">
    <source>
        <dbReference type="SAM" id="Phobius"/>
    </source>
</evidence>
<dbReference type="Proteomes" id="UP000576082">
    <property type="component" value="Unassembled WGS sequence"/>
</dbReference>
<keyword evidence="1" id="KW-1133">Transmembrane helix</keyword>
<proteinExistence type="predicted"/>
<comment type="caution">
    <text evidence="2">The sequence shown here is derived from an EMBL/GenBank/DDBJ whole genome shotgun (WGS) entry which is preliminary data.</text>
</comment>
<dbReference type="RefSeq" id="WP_169660349.1">
    <property type="nucleotide sequence ID" value="NZ_JABANE010000138.1"/>
</dbReference>
<keyword evidence="1" id="KW-0472">Membrane</keyword>
<protein>
    <submittedName>
        <fullName evidence="2">Uncharacterized protein</fullName>
    </submittedName>
</protein>